<sequence length="68" mass="7824">MFIAHEINFAGRPFYFNGLYEVGAGSPYICHAKRYELREDAERAVAPWSRMGRAFKVREETPDEVAQA</sequence>
<dbReference type="AlphaFoldDB" id="A0A7U4SWL8"/>
<accession>A0A7T2U590</accession>
<proteinExistence type="predicted"/>
<reference evidence="1 2" key="1">
    <citation type="submission" date="2020-12" db="EMBL/GenBank/DDBJ databases">
        <title>FDA dAtabase for Regulatory Grade micrObial Sequences (FDA-ARGOS): Supporting development and validation of Infectious Disease Dx tests.</title>
        <authorList>
            <person name="Nelson B."/>
            <person name="Plummer A."/>
            <person name="Tallon L."/>
            <person name="Sadzewicz L."/>
            <person name="Zhao X."/>
            <person name="Boylan J."/>
            <person name="Ott S."/>
            <person name="Bowen H."/>
            <person name="Vavikolanu K."/>
            <person name="Mehta A."/>
            <person name="Aluvathingal J."/>
            <person name="Nadendla S."/>
            <person name="Myers T."/>
            <person name="Yan Y."/>
            <person name="Sichtig H."/>
        </authorList>
    </citation>
    <scope>NUCLEOTIDE SEQUENCE [LARGE SCALE GENOMIC DNA]</scope>
    <source>
        <strain evidence="1 2">FDAARGOS_899</strain>
    </source>
</reference>
<dbReference type="EMBL" id="CP065687">
    <property type="protein sequence ID" value="QPS45739.1"/>
    <property type="molecule type" value="Genomic_DNA"/>
</dbReference>
<gene>
    <name evidence="1" type="ORF">I6G56_26720</name>
</gene>
<accession>A0A7U4SWL8</accession>
<dbReference type="RefSeq" id="WP_006027875.1">
    <property type="nucleotide sequence ID" value="NZ_CP013382.1"/>
</dbReference>
<dbReference type="KEGG" id="bhg:I6G56_26720"/>
<evidence type="ECO:0000313" key="1">
    <source>
        <dbReference type="EMBL" id="QPS45739.1"/>
    </source>
</evidence>
<evidence type="ECO:0000313" key="2">
    <source>
        <dbReference type="Proteomes" id="UP000594943"/>
    </source>
</evidence>
<dbReference type="Proteomes" id="UP000594943">
    <property type="component" value="Chromosome 2"/>
</dbReference>
<organism evidence="1 2">
    <name type="scientific">Burkholderia humptydooensis</name>
    <dbReference type="NCBI Taxonomy" id="430531"/>
    <lineage>
        <taxon>Bacteria</taxon>
        <taxon>Pseudomonadati</taxon>
        <taxon>Pseudomonadota</taxon>
        <taxon>Betaproteobacteria</taxon>
        <taxon>Burkholderiales</taxon>
        <taxon>Burkholderiaceae</taxon>
        <taxon>Burkholderia</taxon>
        <taxon>pseudomallei group</taxon>
    </lineage>
</organism>
<name>A0A7U4SWL8_9BURK</name>
<protein>
    <submittedName>
        <fullName evidence="1">Uncharacterized protein</fullName>
    </submittedName>
</protein>